<keyword evidence="11 13" id="KW-0067">ATP-binding</keyword>
<dbReference type="GO" id="GO:0004618">
    <property type="term" value="F:phosphoglycerate kinase activity"/>
    <property type="evidence" value="ECO:0007669"/>
    <property type="project" value="UniProtKB-UniRule"/>
</dbReference>
<dbReference type="InterPro" id="IPR015824">
    <property type="entry name" value="Phosphoglycerate_kinase_N"/>
</dbReference>
<dbReference type="PRINTS" id="PR00477">
    <property type="entry name" value="PHGLYCKINASE"/>
</dbReference>
<evidence type="ECO:0000256" key="7">
    <source>
        <dbReference type="ARBA" id="ARBA00022490"/>
    </source>
</evidence>
<keyword evidence="10 13" id="KW-0418">Kinase</keyword>
<comment type="catalytic activity">
    <reaction evidence="1 13 16">
        <text>(2R)-3-phosphoglycerate + ATP = (2R)-3-phospho-glyceroyl phosphate + ADP</text>
        <dbReference type="Rhea" id="RHEA:14801"/>
        <dbReference type="ChEBI" id="CHEBI:30616"/>
        <dbReference type="ChEBI" id="CHEBI:57604"/>
        <dbReference type="ChEBI" id="CHEBI:58272"/>
        <dbReference type="ChEBI" id="CHEBI:456216"/>
        <dbReference type="EC" id="2.7.2.3"/>
    </reaction>
</comment>
<feature type="binding site" evidence="13 14">
    <location>
        <begin position="21"/>
        <end position="23"/>
    </location>
    <ligand>
        <name>substrate</name>
    </ligand>
</feature>
<keyword evidence="12 13" id="KW-0324">Glycolysis</keyword>
<evidence type="ECO:0000256" key="8">
    <source>
        <dbReference type="ARBA" id="ARBA00022679"/>
    </source>
</evidence>
<protein>
    <recommendedName>
        <fullName evidence="6 13">Phosphoglycerate kinase</fullName>
        <ecNumber evidence="5 13">2.7.2.3</ecNumber>
    </recommendedName>
</protein>
<comment type="caution">
    <text evidence="17">The sequence shown here is derived from an EMBL/GenBank/DDBJ whole genome shotgun (WGS) entry which is preliminary data.</text>
</comment>
<evidence type="ECO:0000256" key="3">
    <source>
        <dbReference type="ARBA" id="ARBA00008982"/>
    </source>
</evidence>
<evidence type="ECO:0000256" key="9">
    <source>
        <dbReference type="ARBA" id="ARBA00022741"/>
    </source>
</evidence>
<feature type="binding site" evidence="13 15">
    <location>
        <begin position="348"/>
        <end position="351"/>
    </location>
    <ligand>
        <name>ATP</name>
        <dbReference type="ChEBI" id="CHEBI:30616"/>
    </ligand>
</feature>
<dbReference type="InterPro" id="IPR015911">
    <property type="entry name" value="Phosphoglycerate_kinase_CS"/>
</dbReference>
<evidence type="ECO:0000256" key="6">
    <source>
        <dbReference type="ARBA" id="ARBA00016471"/>
    </source>
</evidence>
<feature type="binding site" evidence="14">
    <location>
        <position position="119"/>
    </location>
    <ligand>
        <name>(2R)-3-phosphoglycerate</name>
        <dbReference type="ChEBI" id="CHEBI:58272"/>
    </ligand>
</feature>
<keyword evidence="9 13" id="KW-0547">Nucleotide-binding</keyword>
<dbReference type="InterPro" id="IPR036043">
    <property type="entry name" value="Phosphoglycerate_kinase_sf"/>
</dbReference>
<comment type="similarity">
    <text evidence="3 13 16">Belongs to the phosphoglycerate kinase family.</text>
</comment>
<evidence type="ECO:0000256" key="1">
    <source>
        <dbReference type="ARBA" id="ARBA00000642"/>
    </source>
</evidence>
<dbReference type="SUPFAM" id="SSF53748">
    <property type="entry name" value="Phosphoglycerate kinase"/>
    <property type="match status" value="1"/>
</dbReference>
<comment type="subcellular location">
    <subcellularLocation>
        <location evidence="13">Cytoplasm</location>
    </subcellularLocation>
</comment>
<dbReference type="PIRSF" id="PIRSF000724">
    <property type="entry name" value="Pgk"/>
    <property type="match status" value="1"/>
</dbReference>
<dbReference type="FunFam" id="3.40.50.1260:FF:000006">
    <property type="entry name" value="Phosphoglycerate kinase"/>
    <property type="match status" value="1"/>
</dbReference>
<dbReference type="GO" id="GO:0043531">
    <property type="term" value="F:ADP binding"/>
    <property type="evidence" value="ECO:0007669"/>
    <property type="project" value="TreeGrafter"/>
</dbReference>
<feature type="binding site" evidence="13 15">
    <location>
        <position position="319"/>
    </location>
    <ligand>
        <name>ATP</name>
        <dbReference type="ChEBI" id="CHEBI:30616"/>
    </ligand>
</feature>
<dbReference type="PANTHER" id="PTHR11406">
    <property type="entry name" value="PHOSPHOGLYCERATE KINASE"/>
    <property type="match status" value="1"/>
</dbReference>
<feature type="binding site" evidence="13 15">
    <location>
        <position position="203"/>
    </location>
    <ligand>
        <name>ATP</name>
        <dbReference type="ChEBI" id="CHEBI:30616"/>
    </ligand>
</feature>
<proteinExistence type="inferred from homology"/>
<evidence type="ECO:0000313" key="17">
    <source>
        <dbReference type="EMBL" id="HEA86684.1"/>
    </source>
</evidence>
<comment type="subunit">
    <text evidence="4 13">Monomer.</text>
</comment>
<evidence type="ECO:0000256" key="13">
    <source>
        <dbReference type="HAMAP-Rule" id="MF_00145"/>
    </source>
</evidence>
<dbReference type="HAMAP" id="MF_00145">
    <property type="entry name" value="Phosphoglyc_kinase"/>
    <property type="match status" value="1"/>
</dbReference>
<evidence type="ECO:0000256" key="4">
    <source>
        <dbReference type="ARBA" id="ARBA00011245"/>
    </source>
</evidence>
<keyword evidence="7 13" id="KW-0963">Cytoplasm</keyword>
<dbReference type="Gene3D" id="3.40.50.1260">
    <property type="entry name" value="Phosphoglycerate kinase, N-terminal domain"/>
    <property type="match status" value="2"/>
</dbReference>
<gene>
    <name evidence="13" type="primary">pgk</name>
    <name evidence="17" type="ORF">ENP94_01565</name>
</gene>
<sequence>MPKLSVRSLPVRDRRVFVRVDFNVPLGENGVITDDTRIRSALPTIQYLLEQGATVILGSHLGKPKGKPDPKYSLRAVAEYLKQILNGNLHFTPDCIGIDVVRFLQRVPPNSVILLENLRFHPGEEKNDPDFARALATLGDFYVNDAFGTAHRAHASTAGMTIFFAQPAAGFLVEKELQYLEPLLQTPVRPFLVIIGGAKVADKAGVIKNLLPRVDHLLLGGAVAFSFLKARGLPIGKSRWEPELLAEVEKLKDNPKLVLPVDVVTAANPDGAGTRIVPVEQIGNDEAGFDIGPRTIEIFCDLIATARTIVWAGPMGIFENQAFSHGSVAIARALAQATVRGAITIAGGGDTGAALKQAGMADRISHLSTGGSATLEFLEGRNLPGIAALTDVP</sequence>
<evidence type="ECO:0000256" key="16">
    <source>
        <dbReference type="RuleBase" id="RU000532"/>
    </source>
</evidence>
<dbReference type="InterPro" id="IPR001576">
    <property type="entry name" value="Phosphoglycerate_kinase"/>
</dbReference>
<evidence type="ECO:0000256" key="5">
    <source>
        <dbReference type="ARBA" id="ARBA00013061"/>
    </source>
</evidence>
<evidence type="ECO:0000256" key="12">
    <source>
        <dbReference type="ARBA" id="ARBA00023152"/>
    </source>
</evidence>
<dbReference type="AlphaFoldDB" id="A0A7C1SDF4"/>
<keyword evidence="8 13" id="KW-0808">Transferase</keyword>
<feature type="binding site" evidence="13">
    <location>
        <position position="288"/>
    </location>
    <ligand>
        <name>ATP</name>
        <dbReference type="ChEBI" id="CHEBI:30616"/>
    </ligand>
</feature>
<name>A0A7C1SDF4_UNCW3</name>
<feature type="binding site" evidence="13">
    <location>
        <position position="152"/>
    </location>
    <ligand>
        <name>substrate</name>
    </ligand>
</feature>
<evidence type="ECO:0000256" key="15">
    <source>
        <dbReference type="PIRSR" id="PIRSR000724-2"/>
    </source>
</evidence>
<evidence type="ECO:0000256" key="14">
    <source>
        <dbReference type="PIRSR" id="PIRSR000724-1"/>
    </source>
</evidence>
<feature type="binding site" evidence="14">
    <location>
        <position position="37"/>
    </location>
    <ligand>
        <name>(2R)-3-phosphoglycerate</name>
        <dbReference type="ChEBI" id="CHEBI:58272"/>
    </ligand>
</feature>
<dbReference type="FunFam" id="3.40.50.1260:FF:000031">
    <property type="entry name" value="Phosphoglycerate kinase 1"/>
    <property type="match status" value="1"/>
</dbReference>
<evidence type="ECO:0000256" key="2">
    <source>
        <dbReference type="ARBA" id="ARBA00004838"/>
    </source>
</evidence>
<organism evidence="17">
    <name type="scientific">candidate division WOR-3 bacterium</name>
    <dbReference type="NCBI Taxonomy" id="2052148"/>
    <lineage>
        <taxon>Bacteria</taxon>
        <taxon>Bacteria division WOR-3</taxon>
    </lineage>
</organism>
<feature type="binding site" evidence="13 14">
    <location>
        <begin position="60"/>
        <end position="63"/>
    </location>
    <ligand>
        <name>substrate</name>
    </ligand>
</feature>
<dbReference type="PROSITE" id="PS00111">
    <property type="entry name" value="PGLYCERATE_KINASE"/>
    <property type="match status" value="1"/>
</dbReference>
<dbReference type="GO" id="GO:0006096">
    <property type="term" value="P:glycolytic process"/>
    <property type="evidence" value="ECO:0007669"/>
    <property type="project" value="UniProtKB-UniRule"/>
</dbReference>
<feature type="binding site" evidence="13">
    <location>
        <position position="119"/>
    </location>
    <ligand>
        <name>substrate</name>
    </ligand>
</feature>
<dbReference type="GO" id="GO:0005829">
    <property type="term" value="C:cytosol"/>
    <property type="evidence" value="ECO:0007669"/>
    <property type="project" value="TreeGrafter"/>
</dbReference>
<dbReference type="GO" id="GO:0005524">
    <property type="term" value="F:ATP binding"/>
    <property type="evidence" value="ECO:0007669"/>
    <property type="project" value="UniProtKB-KW"/>
</dbReference>
<dbReference type="UniPathway" id="UPA00109">
    <property type="reaction ID" value="UER00185"/>
</dbReference>
<dbReference type="Pfam" id="PF00162">
    <property type="entry name" value="PGK"/>
    <property type="match status" value="1"/>
</dbReference>
<dbReference type="EC" id="2.7.2.3" evidence="5 13"/>
<feature type="binding site" evidence="13">
    <location>
        <position position="37"/>
    </location>
    <ligand>
        <name>substrate</name>
    </ligand>
</feature>
<comment type="pathway">
    <text evidence="2 13">Carbohydrate degradation; glycolysis; pyruvate from D-glyceraldehyde 3-phosphate: step 2/5.</text>
</comment>
<evidence type="ECO:0000256" key="10">
    <source>
        <dbReference type="ARBA" id="ARBA00022777"/>
    </source>
</evidence>
<feature type="binding site" evidence="14">
    <location>
        <position position="152"/>
    </location>
    <ligand>
        <name>(2R)-3-phosphoglycerate</name>
        <dbReference type="ChEBI" id="CHEBI:58272"/>
    </ligand>
</feature>
<dbReference type="GO" id="GO:0006094">
    <property type="term" value="P:gluconeogenesis"/>
    <property type="evidence" value="ECO:0007669"/>
    <property type="project" value="TreeGrafter"/>
</dbReference>
<reference evidence="17" key="1">
    <citation type="journal article" date="2020" name="mSystems">
        <title>Genome- and Community-Level Interaction Insights into Carbon Utilization and Element Cycling Functions of Hydrothermarchaeota in Hydrothermal Sediment.</title>
        <authorList>
            <person name="Zhou Z."/>
            <person name="Liu Y."/>
            <person name="Xu W."/>
            <person name="Pan J."/>
            <person name="Luo Z.H."/>
            <person name="Li M."/>
        </authorList>
    </citation>
    <scope>NUCLEOTIDE SEQUENCE [LARGE SCALE GENOMIC DNA]</scope>
    <source>
        <strain evidence="17">SpSt-265</strain>
    </source>
</reference>
<accession>A0A7C1SDF4</accession>
<dbReference type="PANTHER" id="PTHR11406:SF23">
    <property type="entry name" value="PHOSPHOGLYCERATE KINASE 1, CHLOROPLASTIC-RELATED"/>
    <property type="match status" value="1"/>
</dbReference>
<evidence type="ECO:0000256" key="11">
    <source>
        <dbReference type="ARBA" id="ARBA00022840"/>
    </source>
</evidence>
<dbReference type="EMBL" id="DSLG01000002">
    <property type="protein sequence ID" value="HEA86684.1"/>
    <property type="molecule type" value="Genomic_DNA"/>
</dbReference>